<evidence type="ECO:0000313" key="2">
    <source>
        <dbReference type="EMBL" id="HIX86809.1"/>
    </source>
</evidence>
<gene>
    <name evidence="2" type="ORF">H9848_09430</name>
</gene>
<feature type="signal peptide" evidence="1">
    <location>
        <begin position="1"/>
        <end position="29"/>
    </location>
</feature>
<dbReference type="Proteomes" id="UP000823847">
    <property type="component" value="Unassembled WGS sequence"/>
</dbReference>
<reference evidence="2" key="2">
    <citation type="submission" date="2021-04" db="EMBL/GenBank/DDBJ databases">
        <authorList>
            <person name="Gilroy R."/>
        </authorList>
    </citation>
    <scope>NUCLEOTIDE SEQUENCE</scope>
    <source>
        <strain evidence="2">ChiHecec2B26-12326</strain>
    </source>
</reference>
<comment type="caution">
    <text evidence="2">The sequence shown here is derived from an EMBL/GenBank/DDBJ whole genome shotgun (WGS) entry which is preliminary data.</text>
</comment>
<proteinExistence type="predicted"/>
<keyword evidence="1" id="KW-0732">Signal</keyword>
<name>A0A9D1XVH4_9BACT</name>
<accession>A0A9D1XVH4</accession>
<reference evidence="2" key="1">
    <citation type="journal article" date="2021" name="PeerJ">
        <title>Extensive microbial diversity within the chicken gut microbiome revealed by metagenomics and culture.</title>
        <authorList>
            <person name="Gilroy R."/>
            <person name="Ravi A."/>
            <person name="Getino M."/>
            <person name="Pursley I."/>
            <person name="Horton D.L."/>
            <person name="Alikhan N.F."/>
            <person name="Baker D."/>
            <person name="Gharbi K."/>
            <person name="Hall N."/>
            <person name="Watson M."/>
            <person name="Adriaenssens E.M."/>
            <person name="Foster-Nyarko E."/>
            <person name="Jarju S."/>
            <person name="Secka A."/>
            <person name="Antonio M."/>
            <person name="Oren A."/>
            <person name="Chaudhuri R.R."/>
            <person name="La Ragione R."/>
            <person name="Hildebrand F."/>
            <person name="Pallen M.J."/>
        </authorList>
    </citation>
    <scope>NUCLEOTIDE SEQUENCE</scope>
    <source>
        <strain evidence="2">ChiHecec2B26-12326</strain>
    </source>
</reference>
<dbReference type="PROSITE" id="PS51257">
    <property type="entry name" value="PROKAR_LIPOPROTEIN"/>
    <property type="match status" value="1"/>
</dbReference>
<sequence length="474" mass="52310">MRSLDRYIFRWLGCLLACVALMACTKEIAGEREDPGEEERPGQVEELEAVTIRIGAAETAETKAMHGDENAVEGEFIHTLHLFIVNAQNVIERHITVTPQSEDLTAEQQGQAAIGNLPQYTTTVDLMPGTKTMYAFANMGNAETTDSQKMNDYLSGLNEGEPWTDDIQSFVIQNPAETVDIDNEQYIPMSVRQEVDLTTDGQRVTLSLVRMVAKVRATLTNRQGAEVKVSGLKMSGFASSASLFKQETVNNPAGEEAWTYEDPELDFTLANDSSYTIPEFYVNETIGGEYVLTLTIDGVEYEGRLTTTKDILRNRVLPVALNLSDVNLELTITAYVAPIGGYPVKVNLTDPTLTENYAINLPEGCTFSIEGLFRTQAGVTNDVMSWTWWLVQEASGSFIGLDSETAIPLTGHMTALPGQIATLNFTVAQPNRVTGTLQITTVPLQDQGAEYQTRAVEWLAAPRWYEPVVLVKRK</sequence>
<organism evidence="2 3">
    <name type="scientific">Candidatus Parabacteroides intestinigallinarum</name>
    <dbReference type="NCBI Taxonomy" id="2838722"/>
    <lineage>
        <taxon>Bacteria</taxon>
        <taxon>Pseudomonadati</taxon>
        <taxon>Bacteroidota</taxon>
        <taxon>Bacteroidia</taxon>
        <taxon>Bacteroidales</taxon>
        <taxon>Tannerellaceae</taxon>
        <taxon>Parabacteroides</taxon>
    </lineage>
</organism>
<evidence type="ECO:0000313" key="3">
    <source>
        <dbReference type="Proteomes" id="UP000823847"/>
    </source>
</evidence>
<dbReference type="EMBL" id="DXEN01000072">
    <property type="protein sequence ID" value="HIX86809.1"/>
    <property type="molecule type" value="Genomic_DNA"/>
</dbReference>
<evidence type="ECO:0000256" key="1">
    <source>
        <dbReference type="SAM" id="SignalP"/>
    </source>
</evidence>
<feature type="chain" id="PRO_5038593464" evidence="1">
    <location>
        <begin position="30"/>
        <end position="474"/>
    </location>
</feature>
<protein>
    <submittedName>
        <fullName evidence="2">DUF4906 domain-containing protein</fullName>
    </submittedName>
</protein>
<dbReference type="AlphaFoldDB" id="A0A9D1XVH4"/>